<dbReference type="PANTHER" id="PTHR45695">
    <property type="entry name" value="LEUCOKININ RECEPTOR-RELATED"/>
    <property type="match status" value="1"/>
</dbReference>
<evidence type="ECO:0000256" key="2">
    <source>
        <dbReference type="ARBA" id="ARBA00010663"/>
    </source>
</evidence>
<dbReference type="Pfam" id="PF00001">
    <property type="entry name" value="7tm_1"/>
    <property type="match status" value="1"/>
</dbReference>
<gene>
    <name evidence="12" type="primary">LOC108668151</name>
</gene>
<dbReference type="RefSeq" id="XP_018010796.1">
    <property type="nucleotide sequence ID" value="XM_018155307.1"/>
</dbReference>
<feature type="transmembrane region" description="Helical" evidence="9">
    <location>
        <begin position="84"/>
        <end position="109"/>
    </location>
</feature>
<evidence type="ECO:0000259" key="10">
    <source>
        <dbReference type="PROSITE" id="PS50262"/>
    </source>
</evidence>
<keyword evidence="11" id="KW-1185">Reference proteome</keyword>
<feature type="transmembrane region" description="Helical" evidence="9">
    <location>
        <begin position="163"/>
        <end position="182"/>
    </location>
</feature>
<protein>
    <submittedName>
        <fullName evidence="12">Neuropeptide SIFamide receptor-like</fullName>
    </submittedName>
</protein>
<evidence type="ECO:0000256" key="8">
    <source>
        <dbReference type="ARBA" id="ARBA00023224"/>
    </source>
</evidence>
<dbReference type="CDD" id="cd14993">
    <property type="entry name" value="7tmA_CCKR-like"/>
    <property type="match status" value="1"/>
</dbReference>
<dbReference type="PANTHER" id="PTHR45695:SF22">
    <property type="entry name" value="G-PROTEIN COUPLED RECEPTORS FAMILY 1 PROFILE DOMAIN-CONTAINING PROTEIN"/>
    <property type="match status" value="1"/>
</dbReference>
<dbReference type="InterPro" id="IPR000276">
    <property type="entry name" value="GPCR_Rhodpsn"/>
</dbReference>
<feature type="transmembrane region" description="Helical" evidence="9">
    <location>
        <begin position="262"/>
        <end position="284"/>
    </location>
</feature>
<dbReference type="OrthoDB" id="5975505at2759"/>
<keyword evidence="7" id="KW-0675">Receptor</keyword>
<dbReference type="SMART" id="SM01381">
    <property type="entry name" value="7TM_GPCR_Srsx"/>
    <property type="match status" value="1"/>
</dbReference>
<dbReference type="InterPro" id="IPR000611">
    <property type="entry name" value="NPY_rcpt"/>
</dbReference>
<dbReference type="Proteomes" id="UP000694843">
    <property type="component" value="Unplaced"/>
</dbReference>
<dbReference type="GO" id="GO:0004983">
    <property type="term" value="F:neuropeptide Y receptor activity"/>
    <property type="evidence" value="ECO:0007669"/>
    <property type="project" value="InterPro"/>
</dbReference>
<dbReference type="FunFam" id="1.20.1070.10:FF:000291">
    <property type="entry name" value="Predicted protein"/>
    <property type="match status" value="1"/>
</dbReference>
<dbReference type="GeneID" id="108668151"/>
<feature type="domain" description="G-protein coupled receptors family 1 profile" evidence="10">
    <location>
        <begin position="63"/>
        <end position="322"/>
    </location>
</feature>
<dbReference type="PRINTS" id="PR00237">
    <property type="entry name" value="GPCRRHODOPSN"/>
</dbReference>
<dbReference type="AlphaFoldDB" id="A0A8B7NB69"/>
<dbReference type="PRINTS" id="PR01012">
    <property type="entry name" value="NRPEPTIDEYR"/>
</dbReference>
<dbReference type="SUPFAM" id="SSF81321">
    <property type="entry name" value="Family A G protein-coupled receptor-like"/>
    <property type="match status" value="1"/>
</dbReference>
<dbReference type="KEGG" id="hazt:108668151"/>
<feature type="transmembrane region" description="Helical" evidence="9">
    <location>
        <begin position="121"/>
        <end position="142"/>
    </location>
</feature>
<evidence type="ECO:0000256" key="1">
    <source>
        <dbReference type="ARBA" id="ARBA00004141"/>
    </source>
</evidence>
<proteinExistence type="inferred from homology"/>
<accession>A0A8B7NB69</accession>
<evidence type="ECO:0000256" key="7">
    <source>
        <dbReference type="ARBA" id="ARBA00023170"/>
    </source>
</evidence>
<sequence length="505" mass="57567">MAFMNESYHLDSPYNNSNYNDSLNYSYYNYDDRIEYDEFRHSFITTLVYIVAYSIVFVVGLVGNVLVMMVVARTRIMKTTVFYFLFNLALADLLVIIFCVPATLIGNVYTAWVLGLFSCKAVAYLQGVSVSASINTLVAISVDRALAICSPMRCQFTSRTCRGIILVIWTFSLVITLPWAIFFKLDNIGNSDAQVCVDLWPSKDIEKLYFVFANLFMCYLLPLTIISVCYILIFHKVWWRQLPGEEQTQRVNIMVHQSKLKVIKMLLIVVVLFASSWLPLYALFARVKLGNVTEGEQRLLHIAVPVAQWLGSSNSCINPILYAFFNNKFRAGFKAIFLSRSCCSPIRLDGLHGTRSLCSSRHHRHAATTATRLSIYSNLDSDGPHRPSKLRSLAEGPHRRRLQSFTPDTEESVQLRDLNELTSNADKICSLDFYSDNRPAQRCAQKYKAFTSKRCRAKEMEMVCDKQNTVLVYDSKKVVTSIANGDSSNYTDENDREVETVNIVW</sequence>
<dbReference type="Gene3D" id="1.20.1070.10">
    <property type="entry name" value="Rhodopsin 7-helix transmembrane proteins"/>
    <property type="match status" value="1"/>
</dbReference>
<feature type="transmembrane region" description="Helical" evidence="9">
    <location>
        <begin position="47"/>
        <end position="72"/>
    </location>
</feature>
<evidence type="ECO:0000256" key="3">
    <source>
        <dbReference type="ARBA" id="ARBA00022692"/>
    </source>
</evidence>
<keyword evidence="8" id="KW-0807">Transducer</keyword>
<dbReference type="GO" id="GO:0005886">
    <property type="term" value="C:plasma membrane"/>
    <property type="evidence" value="ECO:0007669"/>
    <property type="project" value="TreeGrafter"/>
</dbReference>
<evidence type="ECO:0000313" key="12">
    <source>
        <dbReference type="RefSeq" id="XP_018010796.1"/>
    </source>
</evidence>
<evidence type="ECO:0000256" key="6">
    <source>
        <dbReference type="ARBA" id="ARBA00023136"/>
    </source>
</evidence>
<dbReference type="OMA" id="WCATHFF"/>
<dbReference type="InterPro" id="IPR017452">
    <property type="entry name" value="GPCR_Rhodpsn_7TM"/>
</dbReference>
<dbReference type="PROSITE" id="PS50262">
    <property type="entry name" value="G_PROTEIN_RECEP_F1_2"/>
    <property type="match status" value="1"/>
</dbReference>
<keyword evidence="6 9" id="KW-0472">Membrane</keyword>
<comment type="similarity">
    <text evidence="2">Belongs to the G-protein coupled receptor 1 family.</text>
</comment>
<reference evidence="12" key="1">
    <citation type="submission" date="2025-08" db="UniProtKB">
        <authorList>
            <consortium name="RefSeq"/>
        </authorList>
    </citation>
    <scope>IDENTIFICATION</scope>
    <source>
        <tissue evidence="12">Whole organism</tissue>
    </source>
</reference>
<comment type="subcellular location">
    <subcellularLocation>
        <location evidence="1">Membrane</location>
        <topology evidence="1">Multi-pass membrane protein</topology>
    </subcellularLocation>
</comment>
<feature type="transmembrane region" description="Helical" evidence="9">
    <location>
        <begin position="208"/>
        <end position="233"/>
    </location>
</feature>
<evidence type="ECO:0000256" key="9">
    <source>
        <dbReference type="SAM" id="Phobius"/>
    </source>
</evidence>
<keyword evidence="4 9" id="KW-1133">Transmembrane helix</keyword>
<keyword evidence="3 9" id="KW-0812">Transmembrane</keyword>
<keyword evidence="5" id="KW-0297">G-protein coupled receptor</keyword>
<name>A0A8B7NB69_HYAAZ</name>
<organism evidence="11 12">
    <name type="scientific">Hyalella azteca</name>
    <name type="common">Amphipod</name>
    <dbReference type="NCBI Taxonomy" id="294128"/>
    <lineage>
        <taxon>Eukaryota</taxon>
        <taxon>Metazoa</taxon>
        <taxon>Ecdysozoa</taxon>
        <taxon>Arthropoda</taxon>
        <taxon>Crustacea</taxon>
        <taxon>Multicrustacea</taxon>
        <taxon>Malacostraca</taxon>
        <taxon>Eumalacostraca</taxon>
        <taxon>Peracarida</taxon>
        <taxon>Amphipoda</taxon>
        <taxon>Senticaudata</taxon>
        <taxon>Talitrida</taxon>
        <taxon>Talitroidea</taxon>
        <taxon>Hyalellidae</taxon>
        <taxon>Hyalella</taxon>
    </lineage>
</organism>
<evidence type="ECO:0000256" key="4">
    <source>
        <dbReference type="ARBA" id="ARBA00022989"/>
    </source>
</evidence>
<evidence type="ECO:0000256" key="5">
    <source>
        <dbReference type="ARBA" id="ARBA00023040"/>
    </source>
</evidence>
<evidence type="ECO:0000313" key="11">
    <source>
        <dbReference type="Proteomes" id="UP000694843"/>
    </source>
</evidence>